<protein>
    <submittedName>
        <fullName evidence="6">Uncharacterized protein</fullName>
    </submittedName>
</protein>
<dbReference type="GO" id="GO:0005783">
    <property type="term" value="C:endoplasmic reticulum"/>
    <property type="evidence" value="ECO:0007669"/>
    <property type="project" value="TreeGrafter"/>
</dbReference>
<evidence type="ECO:0000256" key="5">
    <source>
        <dbReference type="SAM" id="Phobius"/>
    </source>
</evidence>
<evidence type="ECO:0000313" key="6">
    <source>
        <dbReference type="EMBL" id="OMJ84932.1"/>
    </source>
</evidence>
<dbReference type="OrthoDB" id="266518at2759"/>
<dbReference type="EMBL" id="MPUH01000253">
    <property type="protein sequence ID" value="OMJ84932.1"/>
    <property type="molecule type" value="Genomic_DNA"/>
</dbReference>
<comment type="subcellular location">
    <subcellularLocation>
        <location evidence="1">Membrane</location>
        <topology evidence="1">Multi-pass membrane protein</topology>
    </subcellularLocation>
</comment>
<dbReference type="Proteomes" id="UP000187209">
    <property type="component" value="Unassembled WGS sequence"/>
</dbReference>
<keyword evidence="2 5" id="KW-0812">Transmembrane</keyword>
<evidence type="ECO:0000256" key="1">
    <source>
        <dbReference type="ARBA" id="ARBA00004141"/>
    </source>
</evidence>
<dbReference type="PANTHER" id="PTHR21389:SF0">
    <property type="entry name" value="ETOPOSIDE-INDUCED PROTEIN 2.4 HOMOLOG"/>
    <property type="match status" value="1"/>
</dbReference>
<comment type="caution">
    <text evidence="6">The sequence shown here is derived from an EMBL/GenBank/DDBJ whole genome shotgun (WGS) entry which is preliminary data.</text>
</comment>
<keyword evidence="4 5" id="KW-0472">Membrane</keyword>
<dbReference type="AlphaFoldDB" id="A0A1R2C7D5"/>
<dbReference type="PANTHER" id="PTHR21389">
    <property type="entry name" value="P53 INDUCED PROTEIN"/>
    <property type="match status" value="1"/>
</dbReference>
<feature type="transmembrane region" description="Helical" evidence="5">
    <location>
        <begin position="73"/>
        <end position="92"/>
    </location>
</feature>
<sequence length="255" mass="29231">MVYELVSGIIESCRYDRALKVLFHVRSSHKPLIICIILTGGVLLGSIVMYTLIMNPILKRFPKIDKIFSMAYYVLWLYPVYATCFIFNTLCYPDIAQNVYRATRGPPKSPALSFTRAIACEIHRAFLMGVYVIITSLISLIPYSDPIIIILMSWLYSFYCFEYRWVFEGKTISKEIKKLEQNAIYYLGFGLPFALITYSFPGLIGNGIWALLFPLFMVTALLSKTPIQASRKIPVFIIPSYICDRIEIMLSSKKS</sequence>
<dbReference type="Pfam" id="PF07264">
    <property type="entry name" value="EI24"/>
    <property type="match status" value="1"/>
</dbReference>
<evidence type="ECO:0000256" key="3">
    <source>
        <dbReference type="ARBA" id="ARBA00022989"/>
    </source>
</evidence>
<keyword evidence="3 5" id="KW-1133">Transmembrane helix</keyword>
<dbReference type="InterPro" id="IPR059112">
    <property type="entry name" value="CysZ/EI24"/>
</dbReference>
<accession>A0A1R2C7D5</accession>
<dbReference type="GO" id="GO:0016236">
    <property type="term" value="P:macroautophagy"/>
    <property type="evidence" value="ECO:0007669"/>
    <property type="project" value="TreeGrafter"/>
</dbReference>
<dbReference type="GO" id="GO:0016020">
    <property type="term" value="C:membrane"/>
    <property type="evidence" value="ECO:0007669"/>
    <property type="project" value="UniProtKB-SubCell"/>
</dbReference>
<evidence type="ECO:0000256" key="2">
    <source>
        <dbReference type="ARBA" id="ARBA00022692"/>
    </source>
</evidence>
<organism evidence="6 7">
    <name type="scientific">Stentor coeruleus</name>
    <dbReference type="NCBI Taxonomy" id="5963"/>
    <lineage>
        <taxon>Eukaryota</taxon>
        <taxon>Sar</taxon>
        <taxon>Alveolata</taxon>
        <taxon>Ciliophora</taxon>
        <taxon>Postciliodesmatophora</taxon>
        <taxon>Heterotrichea</taxon>
        <taxon>Heterotrichida</taxon>
        <taxon>Stentoridae</taxon>
        <taxon>Stentor</taxon>
    </lineage>
</organism>
<proteinExistence type="predicted"/>
<keyword evidence="7" id="KW-1185">Reference proteome</keyword>
<feature type="transmembrane region" description="Helical" evidence="5">
    <location>
        <begin position="182"/>
        <end position="200"/>
    </location>
</feature>
<evidence type="ECO:0000313" key="7">
    <source>
        <dbReference type="Proteomes" id="UP000187209"/>
    </source>
</evidence>
<gene>
    <name evidence="6" type="ORF">SteCoe_13837</name>
</gene>
<feature type="transmembrane region" description="Helical" evidence="5">
    <location>
        <begin position="140"/>
        <end position="161"/>
    </location>
</feature>
<evidence type="ECO:0000256" key="4">
    <source>
        <dbReference type="ARBA" id="ARBA00023136"/>
    </source>
</evidence>
<name>A0A1R2C7D5_9CILI</name>
<feature type="transmembrane region" description="Helical" evidence="5">
    <location>
        <begin position="32"/>
        <end position="53"/>
    </location>
</feature>
<reference evidence="6 7" key="1">
    <citation type="submission" date="2016-11" db="EMBL/GenBank/DDBJ databases">
        <title>The macronuclear genome of Stentor coeruleus: a giant cell with tiny introns.</title>
        <authorList>
            <person name="Slabodnick M."/>
            <person name="Ruby J.G."/>
            <person name="Reiff S.B."/>
            <person name="Swart E.C."/>
            <person name="Gosai S."/>
            <person name="Prabakaran S."/>
            <person name="Witkowska E."/>
            <person name="Larue G.E."/>
            <person name="Fisher S."/>
            <person name="Freeman R.M."/>
            <person name="Gunawardena J."/>
            <person name="Chu W."/>
            <person name="Stover N.A."/>
            <person name="Gregory B.D."/>
            <person name="Nowacki M."/>
            <person name="Derisi J."/>
            <person name="Roy S.W."/>
            <person name="Marshall W.F."/>
            <person name="Sood P."/>
        </authorList>
    </citation>
    <scope>NUCLEOTIDE SEQUENCE [LARGE SCALE GENOMIC DNA]</scope>
    <source>
        <strain evidence="6">WM001</strain>
    </source>
</reference>